<reference evidence="1 2" key="1">
    <citation type="journal article" date="2019" name="Nat. Ecol. Evol.">
        <title>Megaphylogeny resolves global patterns of mushroom evolution.</title>
        <authorList>
            <person name="Varga T."/>
            <person name="Krizsan K."/>
            <person name="Foldi C."/>
            <person name="Dima B."/>
            <person name="Sanchez-Garcia M."/>
            <person name="Sanchez-Ramirez S."/>
            <person name="Szollosi G.J."/>
            <person name="Szarkandi J.G."/>
            <person name="Papp V."/>
            <person name="Albert L."/>
            <person name="Andreopoulos W."/>
            <person name="Angelini C."/>
            <person name="Antonin V."/>
            <person name="Barry K.W."/>
            <person name="Bougher N.L."/>
            <person name="Buchanan P."/>
            <person name="Buyck B."/>
            <person name="Bense V."/>
            <person name="Catcheside P."/>
            <person name="Chovatia M."/>
            <person name="Cooper J."/>
            <person name="Damon W."/>
            <person name="Desjardin D."/>
            <person name="Finy P."/>
            <person name="Geml J."/>
            <person name="Haridas S."/>
            <person name="Hughes K."/>
            <person name="Justo A."/>
            <person name="Karasinski D."/>
            <person name="Kautmanova I."/>
            <person name="Kiss B."/>
            <person name="Kocsube S."/>
            <person name="Kotiranta H."/>
            <person name="LaButti K.M."/>
            <person name="Lechner B.E."/>
            <person name="Liimatainen K."/>
            <person name="Lipzen A."/>
            <person name="Lukacs Z."/>
            <person name="Mihaltcheva S."/>
            <person name="Morgado L.N."/>
            <person name="Niskanen T."/>
            <person name="Noordeloos M.E."/>
            <person name="Ohm R.A."/>
            <person name="Ortiz-Santana B."/>
            <person name="Ovrebo C."/>
            <person name="Racz N."/>
            <person name="Riley R."/>
            <person name="Savchenko A."/>
            <person name="Shiryaev A."/>
            <person name="Soop K."/>
            <person name="Spirin V."/>
            <person name="Szebenyi C."/>
            <person name="Tomsovsky M."/>
            <person name="Tulloss R.E."/>
            <person name="Uehling J."/>
            <person name="Grigoriev I.V."/>
            <person name="Vagvolgyi C."/>
            <person name="Papp T."/>
            <person name="Martin F.M."/>
            <person name="Miettinen O."/>
            <person name="Hibbett D.S."/>
            <person name="Nagy L.G."/>
        </authorList>
    </citation>
    <scope>NUCLEOTIDE SEQUENCE [LARGE SCALE GENOMIC DNA]</scope>
    <source>
        <strain evidence="1 2">NL-1719</strain>
    </source>
</reference>
<organism evidence="1 2">
    <name type="scientific">Pluteus cervinus</name>
    <dbReference type="NCBI Taxonomy" id="181527"/>
    <lineage>
        <taxon>Eukaryota</taxon>
        <taxon>Fungi</taxon>
        <taxon>Dikarya</taxon>
        <taxon>Basidiomycota</taxon>
        <taxon>Agaricomycotina</taxon>
        <taxon>Agaricomycetes</taxon>
        <taxon>Agaricomycetidae</taxon>
        <taxon>Agaricales</taxon>
        <taxon>Pluteineae</taxon>
        <taxon>Pluteaceae</taxon>
        <taxon>Pluteus</taxon>
    </lineage>
</organism>
<dbReference type="Proteomes" id="UP000308600">
    <property type="component" value="Unassembled WGS sequence"/>
</dbReference>
<dbReference type="EMBL" id="ML208411">
    <property type="protein sequence ID" value="TFK66257.1"/>
    <property type="molecule type" value="Genomic_DNA"/>
</dbReference>
<accession>A0ACD3ALA2</accession>
<protein>
    <submittedName>
        <fullName evidence="1">Uncharacterized protein</fullName>
    </submittedName>
</protein>
<evidence type="ECO:0000313" key="2">
    <source>
        <dbReference type="Proteomes" id="UP000308600"/>
    </source>
</evidence>
<proteinExistence type="predicted"/>
<gene>
    <name evidence="1" type="ORF">BDN72DRAFT_800247</name>
</gene>
<name>A0ACD3ALA2_9AGAR</name>
<evidence type="ECO:0000313" key="1">
    <source>
        <dbReference type="EMBL" id="TFK66257.1"/>
    </source>
</evidence>
<sequence length="235" mass="26256">MKRKNMIVLSNGEEIDLMGTLPINKMVVDALRTRILELEDERDNQQPSKRARVQTTLPMASGSKPAAAHAPSKAEEKKRKLLLKKMFDRLKKECKSDSVKFQGSGKTIKFDEVFEQTDFENLFGGRGFLVQPTPENKPTSTVTIIVFRHTQQVADLFGDEMKALKGNKWSRGGMPARRMGGFFGGGGSTFTKSTKIGACDVQVESLEVTYSKNTMKCALKFEVAQEDAGECDDYW</sequence>
<keyword evidence="2" id="KW-1185">Reference proteome</keyword>